<reference evidence="2 3" key="1">
    <citation type="journal article" date="2021" name="BMC Genomics">
        <title>Datura genome reveals duplications of psychoactive alkaloid biosynthetic genes and high mutation rate following tissue culture.</title>
        <authorList>
            <person name="Rajewski A."/>
            <person name="Carter-House D."/>
            <person name="Stajich J."/>
            <person name="Litt A."/>
        </authorList>
    </citation>
    <scope>NUCLEOTIDE SEQUENCE [LARGE SCALE GENOMIC DNA]</scope>
    <source>
        <strain evidence="2">AR-01</strain>
    </source>
</reference>
<evidence type="ECO:0000313" key="3">
    <source>
        <dbReference type="Proteomes" id="UP000823775"/>
    </source>
</evidence>
<organism evidence="2 3">
    <name type="scientific">Datura stramonium</name>
    <name type="common">Jimsonweed</name>
    <name type="synonym">Common thornapple</name>
    <dbReference type="NCBI Taxonomy" id="4076"/>
    <lineage>
        <taxon>Eukaryota</taxon>
        <taxon>Viridiplantae</taxon>
        <taxon>Streptophyta</taxon>
        <taxon>Embryophyta</taxon>
        <taxon>Tracheophyta</taxon>
        <taxon>Spermatophyta</taxon>
        <taxon>Magnoliopsida</taxon>
        <taxon>eudicotyledons</taxon>
        <taxon>Gunneridae</taxon>
        <taxon>Pentapetalae</taxon>
        <taxon>asterids</taxon>
        <taxon>lamiids</taxon>
        <taxon>Solanales</taxon>
        <taxon>Solanaceae</taxon>
        <taxon>Solanoideae</taxon>
        <taxon>Datureae</taxon>
        <taxon>Datura</taxon>
    </lineage>
</organism>
<accession>A0ABS8VEU4</accession>
<gene>
    <name evidence="2" type="ORF">HAX54_032678</name>
</gene>
<evidence type="ECO:0000256" key="1">
    <source>
        <dbReference type="SAM" id="MobiDB-lite"/>
    </source>
</evidence>
<dbReference type="Proteomes" id="UP000823775">
    <property type="component" value="Unassembled WGS sequence"/>
</dbReference>
<proteinExistence type="predicted"/>
<dbReference type="EMBL" id="JACEIK010004160">
    <property type="protein sequence ID" value="MCD9644460.1"/>
    <property type="molecule type" value="Genomic_DNA"/>
</dbReference>
<protein>
    <submittedName>
        <fullName evidence="2">Uncharacterized protein</fullName>
    </submittedName>
</protein>
<keyword evidence="3" id="KW-1185">Reference proteome</keyword>
<feature type="region of interest" description="Disordered" evidence="1">
    <location>
        <begin position="1"/>
        <end position="21"/>
    </location>
</feature>
<comment type="caution">
    <text evidence="2">The sequence shown here is derived from an EMBL/GenBank/DDBJ whole genome shotgun (WGS) entry which is preliminary data.</text>
</comment>
<name>A0ABS8VEU4_DATST</name>
<sequence>MGGGSTSHNQHTLNKGSQFNAGSEGLIATNMTELYQGMDHGKEDYKRRLALSKLLAAITSLAGPPLSALQPVTTFFAAADNQTHRFGYC</sequence>
<evidence type="ECO:0000313" key="2">
    <source>
        <dbReference type="EMBL" id="MCD9644460.1"/>
    </source>
</evidence>